<dbReference type="Pfam" id="PF00587">
    <property type="entry name" value="tRNA-synt_2b"/>
    <property type="match status" value="1"/>
</dbReference>
<keyword evidence="9 14" id="KW-0067">ATP-binding</keyword>
<evidence type="ECO:0000256" key="6">
    <source>
        <dbReference type="ARBA" id="ARBA00022723"/>
    </source>
</evidence>
<evidence type="ECO:0000256" key="2">
    <source>
        <dbReference type="ARBA" id="ARBA00008226"/>
    </source>
</evidence>
<dbReference type="EC" id="6.1.1.3" evidence="14"/>
<dbReference type="CDD" id="cd00860">
    <property type="entry name" value="ThrRS_anticodon"/>
    <property type="match status" value="1"/>
</dbReference>
<dbReference type="InterPro" id="IPR045864">
    <property type="entry name" value="aa-tRNA-synth_II/BPL/LPL"/>
</dbReference>
<feature type="region of interest" description="Catalytic" evidence="14">
    <location>
        <begin position="229"/>
        <end position="520"/>
    </location>
</feature>
<proteinExistence type="inferred from homology"/>
<dbReference type="SMART" id="SM00863">
    <property type="entry name" value="tRNA_SAD"/>
    <property type="match status" value="1"/>
</dbReference>
<feature type="domain" description="Aminoacyl-transfer RNA synthetases class-II family profile" evidence="15">
    <location>
        <begin position="255"/>
        <end position="520"/>
    </location>
</feature>
<comment type="catalytic activity">
    <reaction evidence="13 14">
        <text>tRNA(Thr) + L-threonine + ATP = L-threonyl-tRNA(Thr) + AMP + diphosphate + H(+)</text>
        <dbReference type="Rhea" id="RHEA:24624"/>
        <dbReference type="Rhea" id="RHEA-COMP:9670"/>
        <dbReference type="Rhea" id="RHEA-COMP:9704"/>
        <dbReference type="ChEBI" id="CHEBI:15378"/>
        <dbReference type="ChEBI" id="CHEBI:30616"/>
        <dbReference type="ChEBI" id="CHEBI:33019"/>
        <dbReference type="ChEBI" id="CHEBI:57926"/>
        <dbReference type="ChEBI" id="CHEBI:78442"/>
        <dbReference type="ChEBI" id="CHEBI:78534"/>
        <dbReference type="ChEBI" id="CHEBI:456215"/>
        <dbReference type="EC" id="6.1.1.3"/>
    </reaction>
</comment>
<sequence>MSEIIGFRQEGGEIIDLQSIALERGESLATLREKLQKHSIDTSAYGEAIHFDNSANALAIIRHSCAHLLAQAIKQLYPDAKFFVGPVVEEGFYYDFKTSSKIGEEDLEKIQARMKELAKSGDMIEKSVISRAQAQERFKDDELKCSVMSNIVGDSFGLYAQGDFVDLCRGPHLPSTKLLHSFTLTKLAGAYLGGDESAEMLVRIYGIAFADKESLKSYLHQLEEAKKRDHRKLGQEMGLFTFDEQLGAGLPIWLPAGARLRRRIEELLTRALIMREYEPVRAPEILKSEVWKISGHYDNYKENMYFTSIDDVEYGIKPMNCVGHIKVYQHSKRSYRELPLRFYEYGVVHRHEKSGVLHGLLRVREFTQDDAHIFCMPSQIEAEVHSILDFTRKIMGAFGFSYEMELSTRPEKSIGDDAVWEIATNALRSALESSQIPYNVDEGGGAFYGPKIDIKITDAIGRKWQCGTIQVDMNLPNRFCLEYIDENNQPKQPVMLHRAILGSFERFCAILCEHFGGEFPFAIAPTQVVIIPISSEQQDYARHIQLALRHIGVYAEISDKNETLSKRVRNAEKQRVPMIAIIGAKEVESKMLAVRDRRAKEQSNMTEGEFIAMIESKKEEVSF</sequence>
<comment type="subcellular location">
    <subcellularLocation>
        <location evidence="1 14">Cytoplasm</location>
    </subcellularLocation>
</comment>
<evidence type="ECO:0000256" key="13">
    <source>
        <dbReference type="ARBA" id="ARBA00049515"/>
    </source>
</evidence>
<protein>
    <recommendedName>
        <fullName evidence="14">Threonine--tRNA ligase</fullName>
        <ecNumber evidence="14">6.1.1.3</ecNumber>
    </recommendedName>
    <alternativeName>
        <fullName evidence="14">Threonyl-tRNA synthetase</fullName>
        <shortName evidence="14">ThrRS</shortName>
    </alternativeName>
</protein>
<dbReference type="SUPFAM" id="SSF55186">
    <property type="entry name" value="ThrRS/AlaRS common domain"/>
    <property type="match status" value="1"/>
</dbReference>
<dbReference type="InterPro" id="IPR036621">
    <property type="entry name" value="Anticodon-bd_dom_sf"/>
</dbReference>
<dbReference type="GO" id="GO:0005524">
    <property type="term" value="F:ATP binding"/>
    <property type="evidence" value="ECO:0007669"/>
    <property type="project" value="UniProtKB-UniRule"/>
</dbReference>
<organism evidence="16 17">
    <name type="scientific">Helicobacter canis</name>
    <dbReference type="NCBI Taxonomy" id="29419"/>
    <lineage>
        <taxon>Bacteria</taxon>
        <taxon>Pseudomonadati</taxon>
        <taxon>Campylobacterota</taxon>
        <taxon>Epsilonproteobacteria</taxon>
        <taxon>Campylobacterales</taxon>
        <taxon>Helicobacteraceae</taxon>
        <taxon>Helicobacter</taxon>
    </lineage>
</organism>
<name>A0A377J3L5_9HELI</name>
<dbReference type="Gene3D" id="3.30.930.10">
    <property type="entry name" value="Bira Bifunctional Protein, Domain 2"/>
    <property type="match status" value="1"/>
</dbReference>
<evidence type="ECO:0000256" key="12">
    <source>
        <dbReference type="ARBA" id="ARBA00023146"/>
    </source>
</evidence>
<comment type="subunit">
    <text evidence="14">Homodimer.</text>
</comment>
<dbReference type="SUPFAM" id="SSF55681">
    <property type="entry name" value="Class II aaRS and biotin synthetases"/>
    <property type="match status" value="1"/>
</dbReference>
<evidence type="ECO:0000313" key="16">
    <source>
        <dbReference type="EMBL" id="STO96373.1"/>
    </source>
</evidence>
<feature type="binding site" evidence="14">
    <location>
        <position position="372"/>
    </location>
    <ligand>
        <name>Zn(2+)</name>
        <dbReference type="ChEBI" id="CHEBI:29105"/>
        <note>catalytic</note>
    </ligand>
</feature>
<evidence type="ECO:0000256" key="4">
    <source>
        <dbReference type="ARBA" id="ARBA00022555"/>
    </source>
</evidence>
<evidence type="ECO:0000256" key="3">
    <source>
        <dbReference type="ARBA" id="ARBA00022490"/>
    </source>
</evidence>
<dbReference type="InterPro" id="IPR004154">
    <property type="entry name" value="Anticodon-bd"/>
</dbReference>
<dbReference type="AlphaFoldDB" id="A0A377J3L5"/>
<dbReference type="PROSITE" id="PS50862">
    <property type="entry name" value="AA_TRNA_LIGASE_II"/>
    <property type="match status" value="1"/>
</dbReference>
<dbReference type="GO" id="GO:0000049">
    <property type="term" value="F:tRNA binding"/>
    <property type="evidence" value="ECO:0007669"/>
    <property type="project" value="UniProtKB-KW"/>
</dbReference>
<keyword evidence="3 14" id="KW-0963">Cytoplasm</keyword>
<dbReference type="InterPro" id="IPR033728">
    <property type="entry name" value="ThrRS_core"/>
</dbReference>
<dbReference type="GO" id="GO:0005829">
    <property type="term" value="C:cytosol"/>
    <property type="evidence" value="ECO:0007669"/>
    <property type="project" value="TreeGrafter"/>
</dbReference>
<keyword evidence="5 14" id="KW-0436">Ligase</keyword>
<evidence type="ECO:0000259" key="15">
    <source>
        <dbReference type="PROSITE" id="PS50862"/>
    </source>
</evidence>
<dbReference type="Proteomes" id="UP000254841">
    <property type="component" value="Unassembled WGS sequence"/>
</dbReference>
<feature type="binding site" evidence="14">
    <location>
        <position position="321"/>
    </location>
    <ligand>
        <name>Zn(2+)</name>
        <dbReference type="ChEBI" id="CHEBI:29105"/>
        <note>catalytic</note>
    </ligand>
</feature>
<dbReference type="RefSeq" id="WP_115010713.1">
    <property type="nucleotide sequence ID" value="NZ_UGHV01000001.1"/>
</dbReference>
<dbReference type="FunFam" id="3.40.50.800:FF:000001">
    <property type="entry name" value="Threonine--tRNA ligase"/>
    <property type="match status" value="1"/>
</dbReference>
<dbReference type="EMBL" id="UGHV01000001">
    <property type="protein sequence ID" value="STO96373.1"/>
    <property type="molecule type" value="Genomic_DNA"/>
</dbReference>
<evidence type="ECO:0000256" key="1">
    <source>
        <dbReference type="ARBA" id="ARBA00004496"/>
    </source>
</evidence>
<keyword evidence="10 14" id="KW-0694">RNA-binding</keyword>
<evidence type="ECO:0000256" key="5">
    <source>
        <dbReference type="ARBA" id="ARBA00022598"/>
    </source>
</evidence>
<dbReference type="SUPFAM" id="SSF52954">
    <property type="entry name" value="Class II aaRS ABD-related"/>
    <property type="match status" value="1"/>
</dbReference>
<dbReference type="PRINTS" id="PR01047">
    <property type="entry name" value="TRNASYNTHTHR"/>
</dbReference>
<evidence type="ECO:0000256" key="10">
    <source>
        <dbReference type="ARBA" id="ARBA00022884"/>
    </source>
</evidence>
<dbReference type="Pfam" id="PF07973">
    <property type="entry name" value="tRNA_SAD"/>
    <property type="match status" value="1"/>
</dbReference>
<reference evidence="16 17" key="1">
    <citation type="submission" date="2018-06" db="EMBL/GenBank/DDBJ databases">
        <authorList>
            <consortium name="Pathogen Informatics"/>
            <person name="Doyle S."/>
        </authorList>
    </citation>
    <scope>NUCLEOTIDE SEQUENCE [LARGE SCALE GENOMIC DNA]</scope>
    <source>
        <strain evidence="16 17">NCTC12410</strain>
    </source>
</reference>
<comment type="cofactor">
    <cofactor evidence="14">
        <name>Zn(2+)</name>
        <dbReference type="ChEBI" id="CHEBI:29105"/>
    </cofactor>
    <text evidence="14">Binds 1 zinc ion per subunit.</text>
</comment>
<dbReference type="InterPro" id="IPR002320">
    <property type="entry name" value="Thr-tRNA-ligase_IIa"/>
</dbReference>
<dbReference type="HAMAP" id="MF_00184">
    <property type="entry name" value="Thr_tRNA_synth"/>
    <property type="match status" value="1"/>
</dbReference>
<keyword evidence="8 14" id="KW-0862">Zinc</keyword>
<dbReference type="PANTHER" id="PTHR11451">
    <property type="entry name" value="THREONINE-TRNA LIGASE"/>
    <property type="match status" value="1"/>
</dbReference>
<dbReference type="NCBIfam" id="TIGR00418">
    <property type="entry name" value="thrS"/>
    <property type="match status" value="1"/>
</dbReference>
<dbReference type="Pfam" id="PF03129">
    <property type="entry name" value="HGTP_anticodon"/>
    <property type="match status" value="1"/>
</dbReference>
<keyword evidence="4 14" id="KW-0820">tRNA-binding</keyword>
<dbReference type="Gene3D" id="3.30.54.20">
    <property type="match status" value="1"/>
</dbReference>
<evidence type="ECO:0000256" key="7">
    <source>
        <dbReference type="ARBA" id="ARBA00022741"/>
    </source>
</evidence>
<dbReference type="Gene3D" id="3.40.50.800">
    <property type="entry name" value="Anticodon-binding domain"/>
    <property type="match status" value="1"/>
</dbReference>
<dbReference type="InterPro" id="IPR018163">
    <property type="entry name" value="Thr/Ala-tRNA-synth_IIc_edit"/>
</dbReference>
<evidence type="ECO:0000256" key="8">
    <source>
        <dbReference type="ARBA" id="ARBA00022833"/>
    </source>
</evidence>
<evidence type="ECO:0000256" key="9">
    <source>
        <dbReference type="ARBA" id="ARBA00022840"/>
    </source>
</evidence>
<dbReference type="GO" id="GO:0046872">
    <property type="term" value="F:metal ion binding"/>
    <property type="evidence" value="ECO:0007669"/>
    <property type="project" value="UniProtKB-KW"/>
</dbReference>
<keyword evidence="6 14" id="KW-0479">Metal-binding</keyword>
<dbReference type="GO" id="GO:0006435">
    <property type="term" value="P:threonyl-tRNA aminoacylation"/>
    <property type="evidence" value="ECO:0007669"/>
    <property type="project" value="UniProtKB-UniRule"/>
</dbReference>
<keyword evidence="7 14" id="KW-0547">Nucleotide-binding</keyword>
<dbReference type="FunFam" id="3.30.930.10:FF:000019">
    <property type="entry name" value="Threonine--tRNA ligase"/>
    <property type="match status" value="1"/>
</dbReference>
<accession>A0A377J3L5</accession>
<dbReference type="PANTHER" id="PTHR11451:SF44">
    <property type="entry name" value="THREONINE--TRNA LIGASE, CHLOROPLASTIC_MITOCHONDRIAL 2"/>
    <property type="match status" value="1"/>
</dbReference>
<keyword evidence="11 14" id="KW-0648">Protein biosynthesis</keyword>
<evidence type="ECO:0000256" key="11">
    <source>
        <dbReference type="ARBA" id="ARBA00022917"/>
    </source>
</evidence>
<gene>
    <name evidence="14 16" type="primary">thrS</name>
    <name evidence="16" type="ORF">NCTC12410_00184</name>
</gene>
<dbReference type="InterPro" id="IPR047246">
    <property type="entry name" value="ThrRS_anticodon"/>
</dbReference>
<dbReference type="FunFam" id="3.30.980.10:FF:000005">
    <property type="entry name" value="Threonyl-tRNA synthetase, mitochondrial"/>
    <property type="match status" value="1"/>
</dbReference>
<dbReference type="GO" id="GO:0004829">
    <property type="term" value="F:threonine-tRNA ligase activity"/>
    <property type="evidence" value="ECO:0007669"/>
    <property type="project" value="UniProtKB-UniRule"/>
</dbReference>
<evidence type="ECO:0000256" key="14">
    <source>
        <dbReference type="HAMAP-Rule" id="MF_00184"/>
    </source>
</evidence>
<evidence type="ECO:0000313" key="17">
    <source>
        <dbReference type="Proteomes" id="UP000254841"/>
    </source>
</evidence>
<dbReference type="InterPro" id="IPR002314">
    <property type="entry name" value="aa-tRNA-synt_IIb"/>
</dbReference>
<dbReference type="InterPro" id="IPR006195">
    <property type="entry name" value="aa-tRNA-synth_II"/>
</dbReference>
<keyword evidence="12 14" id="KW-0030">Aminoacyl-tRNA synthetase</keyword>
<dbReference type="CDD" id="cd00771">
    <property type="entry name" value="ThrRS_core"/>
    <property type="match status" value="1"/>
</dbReference>
<dbReference type="InterPro" id="IPR012947">
    <property type="entry name" value="tRNA_SAD"/>
</dbReference>
<dbReference type="OrthoDB" id="9802304at2"/>
<feature type="binding site" evidence="14">
    <location>
        <position position="497"/>
    </location>
    <ligand>
        <name>Zn(2+)</name>
        <dbReference type="ChEBI" id="CHEBI:29105"/>
        <note>catalytic</note>
    </ligand>
</feature>
<comment type="similarity">
    <text evidence="2 14">Belongs to the class-II aminoacyl-tRNA synthetase family.</text>
</comment>
<dbReference type="Gene3D" id="3.30.980.10">
    <property type="entry name" value="Threonyl-trna Synthetase, Chain A, domain 2"/>
    <property type="match status" value="1"/>
</dbReference>